<dbReference type="Gene3D" id="2.20.25.570">
    <property type="match status" value="1"/>
</dbReference>
<feature type="domain" description="Methyltransferase" evidence="1">
    <location>
        <begin position="51"/>
        <end position="144"/>
    </location>
</feature>
<organism evidence="2 3">
    <name type="scientific">Actinoplanes friuliensis DSM 7358</name>
    <dbReference type="NCBI Taxonomy" id="1246995"/>
    <lineage>
        <taxon>Bacteria</taxon>
        <taxon>Bacillati</taxon>
        <taxon>Actinomycetota</taxon>
        <taxon>Actinomycetes</taxon>
        <taxon>Micromonosporales</taxon>
        <taxon>Micromonosporaceae</taxon>
        <taxon>Actinoplanes</taxon>
    </lineage>
</organism>
<protein>
    <submittedName>
        <fullName evidence="2">Methyltransferase</fullName>
    </submittedName>
</protein>
<sequence length="250" mass="27619">MFWLRRAVTDFDDPAFFGDRWAGRYDDLSQGPDPTAAVDFLAGLAPAGSSVLELAIGGGRVAIPLARRGFAVEGVEASQAVVDRLRTISGGESLPVLTGDMADVPNPGPFPLVYVVWNSLFNLTAQDRQVDTFRNVARVLEPGGVFVLECYVPDVAAYDSQFRTDAVHEDSAGFTLTVHDRIAQRIEMQHVTVDATGFRLLPTAHRYCWPAELDLMARLAGLRLRERWSDWHRAPFTSRSADHISVYELA</sequence>
<dbReference type="KEGG" id="afs:AFR_03170"/>
<dbReference type="EMBL" id="CP006272">
    <property type="protein sequence ID" value="AGZ38923.1"/>
    <property type="molecule type" value="Genomic_DNA"/>
</dbReference>
<dbReference type="eggNOG" id="COG2227">
    <property type="taxonomic scope" value="Bacteria"/>
</dbReference>
<keyword evidence="3" id="KW-1185">Reference proteome</keyword>
<dbReference type="GO" id="GO:0032259">
    <property type="term" value="P:methylation"/>
    <property type="evidence" value="ECO:0007669"/>
    <property type="project" value="UniProtKB-KW"/>
</dbReference>
<dbReference type="InterPro" id="IPR029063">
    <property type="entry name" value="SAM-dependent_MTases_sf"/>
</dbReference>
<dbReference type="PATRIC" id="fig|1246995.3.peg.638"/>
<dbReference type="GO" id="GO:0008168">
    <property type="term" value="F:methyltransferase activity"/>
    <property type="evidence" value="ECO:0007669"/>
    <property type="project" value="UniProtKB-KW"/>
</dbReference>
<accession>U5VPN2</accession>
<gene>
    <name evidence="2" type="ORF">AFR_03170</name>
</gene>
<dbReference type="CDD" id="cd02440">
    <property type="entry name" value="AdoMet_MTases"/>
    <property type="match status" value="1"/>
</dbReference>
<keyword evidence="2" id="KW-0489">Methyltransferase</keyword>
<evidence type="ECO:0000313" key="2">
    <source>
        <dbReference type="EMBL" id="AGZ38923.1"/>
    </source>
</evidence>
<name>U5VPN2_9ACTN</name>
<dbReference type="Pfam" id="PF13649">
    <property type="entry name" value="Methyltransf_25"/>
    <property type="match status" value="1"/>
</dbReference>
<dbReference type="AlphaFoldDB" id="U5VPN2"/>
<dbReference type="Gene3D" id="3.40.50.150">
    <property type="entry name" value="Vaccinia Virus protein VP39"/>
    <property type="match status" value="1"/>
</dbReference>
<evidence type="ECO:0000259" key="1">
    <source>
        <dbReference type="Pfam" id="PF13649"/>
    </source>
</evidence>
<dbReference type="HOGENOM" id="CLU_069129_4_0_11"/>
<dbReference type="STRING" id="1246995.AFR_03170"/>
<dbReference type="SUPFAM" id="SSF53335">
    <property type="entry name" value="S-adenosyl-L-methionine-dependent methyltransferases"/>
    <property type="match status" value="1"/>
</dbReference>
<keyword evidence="2" id="KW-0808">Transferase</keyword>
<evidence type="ECO:0000313" key="3">
    <source>
        <dbReference type="Proteomes" id="UP000017746"/>
    </source>
</evidence>
<reference evidence="2 3" key="1">
    <citation type="journal article" date="2014" name="J. Biotechnol.">
        <title>Complete genome sequence of the actinobacterium Actinoplanes friuliensis HAG 010964, producer of the lipopeptide antibiotic friulimycin.</title>
        <authorList>
            <person name="Ruckert C."/>
            <person name="Szczepanowski R."/>
            <person name="Albersmeier A."/>
            <person name="Goesmann A."/>
            <person name="Fischer N."/>
            <person name="Steinkamper A."/>
            <person name="Puhler A."/>
            <person name="Biener R."/>
            <person name="Schwartz D."/>
            <person name="Kalinowski J."/>
        </authorList>
    </citation>
    <scope>NUCLEOTIDE SEQUENCE [LARGE SCALE GENOMIC DNA]</scope>
    <source>
        <strain evidence="2 3">DSM 7358</strain>
    </source>
</reference>
<proteinExistence type="predicted"/>
<dbReference type="InterPro" id="IPR041698">
    <property type="entry name" value="Methyltransf_25"/>
</dbReference>
<dbReference type="Proteomes" id="UP000017746">
    <property type="component" value="Chromosome"/>
</dbReference>